<sequence>MLVGWRNYFFSFLLVTFAAALPASVMAAVVKIATIAPEGSHWMREMRSGAAVIKKRTDGRIVVKYYGGGVMGNDKKVLRKIRIGQLQGGAFAASSLIERYPDIALYGLPLIFRSQEEVDYVRERFDRVLMDGLERAGLISFGFAGGGFALLMSSEPAVRLNDLRGKKIWVPEGDRPSNLAMQAMNLSPVVLPISDVLTGLQTGLVDIVATPPVGALLLQWHTKVNYVTDIPIAYSLGVMAVDKRAFDQLSEPDQQVFREVMTVTYEKLDQTSRTDNEAAKSALQSNGLQFIQAEAESVVEWTNQVMPTNIAFWGEGDFTRELLPQLLEMLDQFRARTEIPSTSEVAADR</sequence>
<dbReference type="SUPFAM" id="SSF53850">
    <property type="entry name" value="Periplasmic binding protein-like II"/>
    <property type="match status" value="1"/>
</dbReference>
<evidence type="ECO:0000313" key="2">
    <source>
        <dbReference type="EMBL" id="SVA63425.1"/>
    </source>
</evidence>
<dbReference type="Gene3D" id="3.40.190.170">
    <property type="entry name" value="Bacterial extracellular solute-binding protein, family 7"/>
    <property type="match status" value="1"/>
</dbReference>
<dbReference type="InterPro" id="IPR018389">
    <property type="entry name" value="DctP_fam"/>
</dbReference>
<dbReference type="NCBIfam" id="NF037995">
    <property type="entry name" value="TRAP_S1"/>
    <property type="match status" value="1"/>
</dbReference>
<dbReference type="Pfam" id="PF03480">
    <property type="entry name" value="DctP"/>
    <property type="match status" value="1"/>
</dbReference>
<reference evidence="2" key="1">
    <citation type="submission" date="2018-05" db="EMBL/GenBank/DDBJ databases">
        <authorList>
            <person name="Lanie J.A."/>
            <person name="Ng W.-L."/>
            <person name="Kazmierczak K.M."/>
            <person name="Andrzejewski T.M."/>
            <person name="Davidsen T.M."/>
            <person name="Wayne K.J."/>
            <person name="Tettelin H."/>
            <person name="Glass J.I."/>
            <person name="Rusch D."/>
            <person name="Podicherti R."/>
            <person name="Tsui H.-C.T."/>
            <person name="Winkler M.E."/>
        </authorList>
    </citation>
    <scope>NUCLEOTIDE SEQUENCE</scope>
</reference>
<dbReference type="CDD" id="cd13670">
    <property type="entry name" value="PBP2_TRAP_Tp0957_like"/>
    <property type="match status" value="1"/>
</dbReference>
<gene>
    <name evidence="2" type="ORF">METZ01_LOCUS116279</name>
</gene>
<keyword evidence="1" id="KW-0732">Signal</keyword>
<organism evidence="2">
    <name type="scientific">marine metagenome</name>
    <dbReference type="NCBI Taxonomy" id="408172"/>
    <lineage>
        <taxon>unclassified sequences</taxon>
        <taxon>metagenomes</taxon>
        <taxon>ecological metagenomes</taxon>
    </lineage>
</organism>
<dbReference type="AlphaFoldDB" id="A0A381XFA5"/>
<accession>A0A381XFA5</accession>
<dbReference type="EMBL" id="UINC01014972">
    <property type="protein sequence ID" value="SVA63425.1"/>
    <property type="molecule type" value="Genomic_DNA"/>
</dbReference>
<proteinExistence type="predicted"/>
<evidence type="ECO:0000256" key="1">
    <source>
        <dbReference type="ARBA" id="ARBA00022729"/>
    </source>
</evidence>
<dbReference type="InterPro" id="IPR038404">
    <property type="entry name" value="TRAP_DctP_sf"/>
</dbReference>
<dbReference type="PANTHER" id="PTHR33376:SF5">
    <property type="entry name" value="EXTRACYTOPLASMIC SOLUTE RECEPTOR PROTEIN"/>
    <property type="match status" value="1"/>
</dbReference>
<dbReference type="GO" id="GO:0055085">
    <property type="term" value="P:transmembrane transport"/>
    <property type="evidence" value="ECO:0007669"/>
    <property type="project" value="InterPro"/>
</dbReference>
<name>A0A381XFA5_9ZZZZ</name>
<protein>
    <recommendedName>
        <fullName evidence="3">C4-dicarboxylate ABC transporter</fullName>
    </recommendedName>
</protein>
<evidence type="ECO:0008006" key="3">
    <source>
        <dbReference type="Google" id="ProtNLM"/>
    </source>
</evidence>
<dbReference type="PANTHER" id="PTHR33376">
    <property type="match status" value="1"/>
</dbReference>